<keyword evidence="7" id="KW-1185">Reference proteome</keyword>
<evidence type="ECO:0000256" key="2">
    <source>
        <dbReference type="ARBA" id="ARBA00023125"/>
    </source>
</evidence>
<evidence type="ECO:0000313" key="7">
    <source>
        <dbReference type="Proteomes" id="UP001500683"/>
    </source>
</evidence>
<comment type="caution">
    <text evidence="6">The sequence shown here is derived from an EMBL/GenBank/DDBJ whole genome shotgun (WGS) entry which is preliminary data.</text>
</comment>
<dbReference type="EMBL" id="BAAAZG010000028">
    <property type="protein sequence ID" value="GAA4080195.1"/>
    <property type="molecule type" value="Genomic_DNA"/>
</dbReference>
<evidence type="ECO:0000256" key="3">
    <source>
        <dbReference type="ARBA" id="ARBA00023163"/>
    </source>
</evidence>
<keyword evidence="1" id="KW-0805">Transcription regulation</keyword>
<dbReference type="PANTHER" id="PTHR30055">
    <property type="entry name" value="HTH-TYPE TRANSCRIPTIONAL REGULATOR RUTR"/>
    <property type="match status" value="1"/>
</dbReference>
<dbReference type="Gene3D" id="1.10.357.10">
    <property type="entry name" value="Tetracycline Repressor, domain 2"/>
    <property type="match status" value="1"/>
</dbReference>
<evidence type="ECO:0000256" key="1">
    <source>
        <dbReference type="ARBA" id="ARBA00023015"/>
    </source>
</evidence>
<dbReference type="Proteomes" id="UP001500683">
    <property type="component" value="Unassembled WGS sequence"/>
</dbReference>
<feature type="domain" description="HTH tetR-type" evidence="5">
    <location>
        <begin position="1"/>
        <end position="55"/>
    </location>
</feature>
<reference evidence="7" key="1">
    <citation type="journal article" date="2019" name="Int. J. Syst. Evol. Microbiol.">
        <title>The Global Catalogue of Microorganisms (GCM) 10K type strain sequencing project: providing services to taxonomists for standard genome sequencing and annotation.</title>
        <authorList>
            <consortium name="The Broad Institute Genomics Platform"/>
            <consortium name="The Broad Institute Genome Sequencing Center for Infectious Disease"/>
            <person name="Wu L."/>
            <person name="Ma J."/>
        </authorList>
    </citation>
    <scope>NUCLEOTIDE SEQUENCE [LARGE SCALE GENOMIC DNA]</scope>
    <source>
        <strain evidence="7">JCM 16702</strain>
    </source>
</reference>
<accession>A0ABP7W3Y6</accession>
<evidence type="ECO:0000313" key="6">
    <source>
        <dbReference type="EMBL" id="GAA4080195.1"/>
    </source>
</evidence>
<evidence type="ECO:0000256" key="4">
    <source>
        <dbReference type="PROSITE-ProRule" id="PRU00335"/>
    </source>
</evidence>
<dbReference type="InterPro" id="IPR050109">
    <property type="entry name" value="HTH-type_TetR-like_transc_reg"/>
</dbReference>
<protein>
    <submittedName>
        <fullName evidence="6">TetR/AcrR family transcriptional regulator</fullName>
    </submittedName>
</protein>
<feature type="DNA-binding region" description="H-T-H motif" evidence="4">
    <location>
        <begin position="18"/>
        <end position="37"/>
    </location>
</feature>
<keyword evidence="2 4" id="KW-0238">DNA-binding</keyword>
<organism evidence="6 7">
    <name type="scientific">Actinomadura miaoliensis</name>
    <dbReference type="NCBI Taxonomy" id="430685"/>
    <lineage>
        <taxon>Bacteria</taxon>
        <taxon>Bacillati</taxon>
        <taxon>Actinomycetota</taxon>
        <taxon>Actinomycetes</taxon>
        <taxon>Streptosporangiales</taxon>
        <taxon>Thermomonosporaceae</taxon>
        <taxon>Actinomadura</taxon>
    </lineage>
</organism>
<dbReference type="PRINTS" id="PR00455">
    <property type="entry name" value="HTHTETR"/>
</dbReference>
<dbReference type="SUPFAM" id="SSF46689">
    <property type="entry name" value="Homeodomain-like"/>
    <property type="match status" value="1"/>
</dbReference>
<evidence type="ECO:0000259" key="5">
    <source>
        <dbReference type="PROSITE" id="PS50977"/>
    </source>
</evidence>
<name>A0ABP7W3Y6_9ACTN</name>
<keyword evidence="3" id="KW-0804">Transcription</keyword>
<dbReference type="Pfam" id="PF00440">
    <property type="entry name" value="TetR_N"/>
    <property type="match status" value="1"/>
</dbReference>
<gene>
    <name evidence="6" type="ORF">GCM10022214_43370</name>
</gene>
<sequence length="187" mass="20544">MLDAAADLVAESGPRNVTVAAVARTAGAPSGSVYHRFPGLPALLAALWVRTVERFQEGLYDALRLDPPCRAVIAASRHTLVWSREHPRDARILLYRPADFDEPNWPPETRERLRAANRRVLAEVRALGGRLGLDTPEGLERLYQIVADLPLAVARRHLSTSRTIPEYAETMLVANLEALLAGDPAAQ</sequence>
<dbReference type="PROSITE" id="PS50977">
    <property type="entry name" value="HTH_TETR_2"/>
    <property type="match status" value="1"/>
</dbReference>
<dbReference type="PANTHER" id="PTHR30055:SF234">
    <property type="entry name" value="HTH-TYPE TRANSCRIPTIONAL REGULATOR BETI"/>
    <property type="match status" value="1"/>
</dbReference>
<dbReference type="InterPro" id="IPR009057">
    <property type="entry name" value="Homeodomain-like_sf"/>
</dbReference>
<proteinExistence type="predicted"/>
<dbReference type="InterPro" id="IPR001647">
    <property type="entry name" value="HTH_TetR"/>
</dbReference>